<dbReference type="Gene3D" id="3.30.2310.20">
    <property type="entry name" value="RelE-like"/>
    <property type="match status" value="1"/>
</dbReference>
<dbReference type="RefSeq" id="WP_120062600.1">
    <property type="nucleotide sequence ID" value="NZ_CABHOF010000022.1"/>
</dbReference>
<accession>A0A564WM33</accession>
<evidence type="ECO:0008006" key="4">
    <source>
        <dbReference type="Google" id="ProtNLM"/>
    </source>
</evidence>
<dbReference type="InterPro" id="IPR052747">
    <property type="entry name" value="TA_system_RelE_toxin"/>
</dbReference>
<evidence type="ECO:0000313" key="2">
    <source>
        <dbReference type="EMBL" id="VUX63215.1"/>
    </source>
</evidence>
<name>A0A564WM33_9FIRM</name>
<gene>
    <name evidence="2" type="ORF">BWLFYP14_00815</name>
</gene>
<dbReference type="PANTHER" id="PTHR38813:SF1">
    <property type="entry name" value="TOXIN RELE1-RELATED"/>
    <property type="match status" value="1"/>
</dbReference>
<dbReference type="PANTHER" id="PTHR38813">
    <property type="match status" value="1"/>
</dbReference>
<dbReference type="AlphaFoldDB" id="A0A564WM33"/>
<dbReference type="EMBL" id="CABHOF010000022">
    <property type="protein sequence ID" value="VUX63215.1"/>
    <property type="molecule type" value="Genomic_DNA"/>
</dbReference>
<dbReference type="Proteomes" id="UP000366766">
    <property type="component" value="Unassembled WGS sequence"/>
</dbReference>
<sequence>MVKLEIEYSKQALKFLKKQDVTTQRRIINAISNLPKGDVKTLQGKIGYRLRVGDYRIIFDNIENIIVIRLIGNRGQIYKGV</sequence>
<proteinExistence type="predicted"/>
<dbReference type="InterPro" id="IPR007712">
    <property type="entry name" value="RelE/ParE_toxin"/>
</dbReference>
<dbReference type="SUPFAM" id="SSF143011">
    <property type="entry name" value="RelE-like"/>
    <property type="match status" value="1"/>
</dbReference>
<organism evidence="2 3">
    <name type="scientific">Blautia wexlerae</name>
    <dbReference type="NCBI Taxonomy" id="418240"/>
    <lineage>
        <taxon>Bacteria</taxon>
        <taxon>Bacillati</taxon>
        <taxon>Bacillota</taxon>
        <taxon>Clostridia</taxon>
        <taxon>Lachnospirales</taxon>
        <taxon>Lachnospiraceae</taxon>
        <taxon>Blautia</taxon>
    </lineage>
</organism>
<keyword evidence="3" id="KW-1185">Reference proteome</keyword>
<evidence type="ECO:0000256" key="1">
    <source>
        <dbReference type="ARBA" id="ARBA00022649"/>
    </source>
</evidence>
<protein>
    <recommendedName>
        <fullName evidence="4">Type II toxin-antitoxin system RelE/ParE family toxin</fullName>
    </recommendedName>
</protein>
<dbReference type="Pfam" id="PF05016">
    <property type="entry name" value="ParE_toxin"/>
    <property type="match status" value="1"/>
</dbReference>
<evidence type="ECO:0000313" key="3">
    <source>
        <dbReference type="Proteomes" id="UP000366766"/>
    </source>
</evidence>
<keyword evidence="1" id="KW-1277">Toxin-antitoxin system</keyword>
<dbReference type="InterPro" id="IPR035093">
    <property type="entry name" value="RelE/ParE_toxin_dom_sf"/>
</dbReference>
<reference evidence="2 3" key="1">
    <citation type="submission" date="2019-07" db="EMBL/GenBank/DDBJ databases">
        <authorList>
            <person name="Chang H.-W."/>
            <person name="Raman A."/>
            <person name="Venkatesh S."/>
            <person name="Gehrig J."/>
        </authorList>
    </citation>
    <scope>NUCLEOTIDE SEQUENCE [LARGE SCALE GENOMIC DNA]</scope>
    <source>
        <strain evidence="2">Blautia_wexlerae_LFYP_14</strain>
    </source>
</reference>